<evidence type="ECO:0000313" key="4">
    <source>
        <dbReference type="EMBL" id="VFJ97921.1"/>
    </source>
</evidence>
<organism evidence="2">
    <name type="scientific">Candidatus Kentrum eta</name>
    <dbReference type="NCBI Taxonomy" id="2126337"/>
    <lineage>
        <taxon>Bacteria</taxon>
        <taxon>Pseudomonadati</taxon>
        <taxon>Pseudomonadota</taxon>
        <taxon>Gammaproteobacteria</taxon>
        <taxon>Candidatus Kentrum</taxon>
    </lineage>
</organism>
<feature type="region of interest" description="Disordered" evidence="1">
    <location>
        <begin position="868"/>
        <end position="890"/>
    </location>
</feature>
<dbReference type="AlphaFoldDB" id="A0A450UC41"/>
<proteinExistence type="predicted"/>
<evidence type="ECO:0000313" key="2">
    <source>
        <dbReference type="EMBL" id="VFJ89880.1"/>
    </source>
</evidence>
<dbReference type="EMBL" id="CAADFI010000012">
    <property type="protein sequence ID" value="VFJ90909.1"/>
    <property type="molecule type" value="Genomic_DNA"/>
</dbReference>
<gene>
    <name evidence="2" type="ORF">BECKH772A_GA0070896_1001811</name>
    <name evidence="3" type="ORF">BECKH772B_GA0070898_1001215</name>
    <name evidence="4" type="ORF">BECKH772C_GA0070978_1001711</name>
</gene>
<name>A0A450UC41_9GAMM</name>
<accession>A0A450UC41</accession>
<protein>
    <recommendedName>
        <fullName evidence="5">Tetratricopeptide repeat-containing protein</fullName>
    </recommendedName>
</protein>
<dbReference type="EMBL" id="CAADFG010000018">
    <property type="protein sequence ID" value="VFJ89880.1"/>
    <property type="molecule type" value="Genomic_DNA"/>
</dbReference>
<evidence type="ECO:0000256" key="1">
    <source>
        <dbReference type="SAM" id="MobiDB-lite"/>
    </source>
</evidence>
<dbReference type="EMBL" id="CAADFJ010000017">
    <property type="protein sequence ID" value="VFJ97921.1"/>
    <property type="molecule type" value="Genomic_DNA"/>
</dbReference>
<evidence type="ECO:0000313" key="3">
    <source>
        <dbReference type="EMBL" id="VFJ90909.1"/>
    </source>
</evidence>
<evidence type="ECO:0008006" key="5">
    <source>
        <dbReference type="Google" id="ProtNLM"/>
    </source>
</evidence>
<sequence>MTNANVRNLVRQGVPSPREFMRARHPDFFSDTLHGDVPQLSKAVFEYHLDTLTSRKQEYEFEHFCRKLAEKEICPNLRTQTGPTGGGDSKVDTETYPVAQEIAERWWIGSPSAGAERWAFAFSAKKDLKPKLKSDVKKIAATGRDYTLIYFFTNQFVSDRERSIQEDTLSKQVGIPVHIIDRAWIVEKVYENGHLELALAALGIEDARQEKATRPGPRDAARLMELEELDKQVADPDCYQGARYQLVEDCLRSAILARGLGRPRNEVESRFAQTDRLAREVDYRPQQLRIAYNRAWTAYFWYEDYPAFVGFYEEVERFAEGSIEAGELERLVNLWQLLAPSVPARRLNAEDAKVESRRQTLVTMLELVASNPARPNNALQARTSLIFIRTSTKALRTGQLEPLESDWHELAAIVDKSTVFPAYPIEHLFRMIEALGEQIDTPAFDALYEKITDAIRQRRSDGEAGKAYNKRGVQKLQQGKPYEAIRWFGRAEELLVKEEYGAELVMALIGGSNAYERAGLLWAARNKALAAAERTLAVFNEQGEVILPALIALTQLVRIELRLGRIPHILDAMSLANFVASHLKLSEEQQKAYAENRWSQEVVLGIHLLNLPFEALPSVTRLPDALERLGFTIATAALLFALGQEQALRDEGYFPASEFPDEVQTFFERLQEQPANKNISPQPILVDEETSSLKSIILGTEIVVETPNNPVSFGIAESLLGVLEAFLATSDEGDLLPHLERFTITIRASEHFVERPQLRFRDDSGNRAEILHPTNFAFTTAARRQEYMDWLRDSFIQIMARIFVIQGDYKIWLDKIAGEERGFSRALLLGDMLTFHGNVFGEKPRFRLTDWMEPEDRDWPVLRKTPWKPARTNGAANPEETEKPLKFGDGPPPEGLFDASRLKHTDRRVLSPIDIPLWDRAKWRATLFAYFPDFPHASLALALAFEDGQAGQAIFRAWRERWGERDEEDALRLAIIKGVSNEYPFDYTVVVGPNPLKIREDGRTFTFVFKKKRMTPTSPANLDTFIAAYQKAGVFYLAPAQAAGTTPQMPFMELAIAKRDIHIRQASEIGPNDPDIVALRDGNEPIST</sequence>
<reference evidence="2" key="1">
    <citation type="submission" date="2019-02" db="EMBL/GenBank/DDBJ databases">
        <authorList>
            <person name="Gruber-Vodicka R. H."/>
            <person name="Seah K. B. B."/>
        </authorList>
    </citation>
    <scope>NUCLEOTIDE SEQUENCE</scope>
    <source>
        <strain evidence="4">BECK_SA2B12</strain>
        <strain evidence="2">BECK_SA2B15</strain>
        <strain evidence="3">BECK_SA2B20</strain>
    </source>
</reference>